<protein>
    <submittedName>
        <fullName evidence="1">Putative ovule protein</fullName>
    </submittedName>
</protein>
<organism evidence="1">
    <name type="scientific">Solanum chacoense</name>
    <name type="common">Chaco potato</name>
    <dbReference type="NCBI Taxonomy" id="4108"/>
    <lineage>
        <taxon>Eukaryota</taxon>
        <taxon>Viridiplantae</taxon>
        <taxon>Streptophyta</taxon>
        <taxon>Embryophyta</taxon>
        <taxon>Tracheophyta</taxon>
        <taxon>Spermatophyta</taxon>
        <taxon>Magnoliopsida</taxon>
        <taxon>eudicotyledons</taxon>
        <taxon>Gunneridae</taxon>
        <taxon>Pentapetalae</taxon>
        <taxon>asterids</taxon>
        <taxon>lamiids</taxon>
        <taxon>Solanales</taxon>
        <taxon>Solanaceae</taxon>
        <taxon>Solanoideae</taxon>
        <taxon>Solaneae</taxon>
        <taxon>Solanum</taxon>
    </lineage>
</organism>
<evidence type="ECO:0000313" key="1">
    <source>
        <dbReference type="EMBL" id="JAP13426.1"/>
    </source>
</evidence>
<dbReference type="EMBL" id="GEDG01028058">
    <property type="protein sequence ID" value="JAP13426.1"/>
    <property type="molecule type" value="Transcribed_RNA"/>
</dbReference>
<accession>A0A0V0GZ48</accession>
<reference evidence="1" key="1">
    <citation type="submission" date="2015-12" db="EMBL/GenBank/DDBJ databases">
        <title>Gene expression during late stages of embryo sac development: a critical building block for successful pollen-pistil interactions.</title>
        <authorList>
            <person name="Liu Y."/>
            <person name="Joly V."/>
            <person name="Sabar M."/>
            <person name="Matton D.P."/>
        </authorList>
    </citation>
    <scope>NUCLEOTIDE SEQUENCE</scope>
</reference>
<name>A0A0V0GZ48_SOLCH</name>
<proteinExistence type="predicted"/>
<sequence>MDNKIRMTETPGYIERTLIGTVKLWLQNLSDESLQTLRSNKNFDGGIATTTMKILYKYEIAIRNEFSSMTTEVEEQNKEKIINRNLMTKLAICNVCYIDEYICAFREYYYKGTYSIDESKEIRKLYFYKITGTFLIQK</sequence>
<dbReference type="AlphaFoldDB" id="A0A0V0GZ48"/>